<dbReference type="PANTHER" id="PTHR30349">
    <property type="entry name" value="PHAGE INTEGRASE-RELATED"/>
    <property type="match status" value="1"/>
</dbReference>
<keyword evidence="2" id="KW-0233">DNA recombination</keyword>
<proteinExistence type="predicted"/>
<dbReference type="GO" id="GO:0015074">
    <property type="term" value="P:DNA integration"/>
    <property type="evidence" value="ECO:0007669"/>
    <property type="project" value="InterPro"/>
</dbReference>
<dbReference type="InterPro" id="IPR002104">
    <property type="entry name" value="Integrase_catalytic"/>
</dbReference>
<name>A0A089HTF6_PAEDU</name>
<dbReference type="STRING" id="44251.PDUR_18335"/>
<dbReference type="Pfam" id="PF00589">
    <property type="entry name" value="Phage_integrase"/>
    <property type="match status" value="1"/>
</dbReference>
<feature type="domain" description="Tyr recombinase" evidence="4">
    <location>
        <begin position="140"/>
        <end position="321"/>
    </location>
</feature>
<feature type="domain" description="Core-binding (CB)" evidence="5">
    <location>
        <begin position="16"/>
        <end position="119"/>
    </location>
</feature>
<dbReference type="Gene3D" id="1.10.150.130">
    <property type="match status" value="1"/>
</dbReference>
<dbReference type="InterPro" id="IPR050090">
    <property type="entry name" value="Tyrosine_recombinase_XerCD"/>
</dbReference>
<dbReference type="eggNOG" id="COG4974">
    <property type="taxonomic scope" value="Bacteria"/>
</dbReference>
<dbReference type="InterPro" id="IPR044068">
    <property type="entry name" value="CB"/>
</dbReference>
<dbReference type="PROSITE" id="PS51900">
    <property type="entry name" value="CB"/>
    <property type="match status" value="1"/>
</dbReference>
<evidence type="ECO:0000259" key="4">
    <source>
        <dbReference type="PROSITE" id="PS51898"/>
    </source>
</evidence>
<dbReference type="InterPro" id="IPR025269">
    <property type="entry name" value="SAM-like_dom"/>
</dbReference>
<dbReference type="KEGG" id="pdu:PDUR_18335"/>
<dbReference type="InterPro" id="IPR011010">
    <property type="entry name" value="DNA_brk_join_enz"/>
</dbReference>
<evidence type="ECO:0000256" key="1">
    <source>
        <dbReference type="ARBA" id="ARBA00023125"/>
    </source>
</evidence>
<keyword evidence="1 3" id="KW-0238">DNA-binding</keyword>
<sequence length="333" mass="38338">MVNSYEFARNAGSGDMRLDELFEIFIYAKLSEGKSERTIESYTEYYRYFCRYLDSCGIEKVYSSVTPSLLRNYMGWMLYGQRKWDGHKHKSEKNMTQGLSPTTVNTKMKAIKAMFRFLHEDGVIPHNPAARVGKARETENEIRILTVEELQRLLRAPDKDTYPGFRDYVALHVLIDSFARAGELLSLKASNVDFNRGVLHFEADIVKTRKGRSVPVSSYTLRLLMILIHENANFESEYIFLTKKGRPLRDDRLRERIKLHAKNAGIDANVFLHQFRHTAAAMFMDKGGSLRCLAAMLGHTDLRSTMRYTMPTDRALKEQHAAFSLMNDVVSPL</sequence>
<dbReference type="EMBL" id="CP009288">
    <property type="protein sequence ID" value="AIQ13653.1"/>
    <property type="molecule type" value="Genomic_DNA"/>
</dbReference>
<evidence type="ECO:0000256" key="2">
    <source>
        <dbReference type="ARBA" id="ARBA00023172"/>
    </source>
</evidence>
<evidence type="ECO:0000259" key="5">
    <source>
        <dbReference type="PROSITE" id="PS51900"/>
    </source>
</evidence>
<dbReference type="CDD" id="cd00397">
    <property type="entry name" value="DNA_BRE_C"/>
    <property type="match status" value="1"/>
</dbReference>
<gene>
    <name evidence="6" type="ORF">PDUR_18335</name>
</gene>
<dbReference type="Proteomes" id="UP000029409">
    <property type="component" value="Chromosome"/>
</dbReference>
<dbReference type="InterPro" id="IPR013762">
    <property type="entry name" value="Integrase-like_cat_sf"/>
</dbReference>
<dbReference type="Gene3D" id="1.10.443.10">
    <property type="entry name" value="Intergrase catalytic core"/>
    <property type="match status" value="1"/>
</dbReference>
<accession>A0A089HTF6</accession>
<dbReference type="Pfam" id="PF13102">
    <property type="entry name" value="Phage_int_SAM_5"/>
    <property type="match status" value="1"/>
</dbReference>
<dbReference type="InterPro" id="IPR010998">
    <property type="entry name" value="Integrase_recombinase_N"/>
</dbReference>
<dbReference type="GO" id="GO:0003677">
    <property type="term" value="F:DNA binding"/>
    <property type="evidence" value="ECO:0007669"/>
    <property type="project" value="UniProtKB-UniRule"/>
</dbReference>
<dbReference type="SUPFAM" id="SSF56349">
    <property type="entry name" value="DNA breaking-rejoining enzymes"/>
    <property type="match status" value="1"/>
</dbReference>
<dbReference type="AlphaFoldDB" id="A0A089HTF6"/>
<dbReference type="GO" id="GO:0006310">
    <property type="term" value="P:DNA recombination"/>
    <property type="evidence" value="ECO:0007669"/>
    <property type="project" value="UniProtKB-KW"/>
</dbReference>
<evidence type="ECO:0000256" key="3">
    <source>
        <dbReference type="PROSITE-ProRule" id="PRU01248"/>
    </source>
</evidence>
<dbReference type="RefSeq" id="WP_042207457.1">
    <property type="nucleotide sequence ID" value="NZ_CP009288.1"/>
</dbReference>
<protein>
    <recommendedName>
        <fullName evidence="8">Integrase</fullName>
    </recommendedName>
</protein>
<dbReference type="PROSITE" id="PS51898">
    <property type="entry name" value="TYR_RECOMBINASE"/>
    <property type="match status" value="1"/>
</dbReference>
<evidence type="ECO:0000313" key="7">
    <source>
        <dbReference type="Proteomes" id="UP000029409"/>
    </source>
</evidence>
<reference evidence="6 7" key="1">
    <citation type="submission" date="2014-08" db="EMBL/GenBank/DDBJ databases">
        <title>Comparative genomics of the Paenibacillus odorifer group.</title>
        <authorList>
            <person name="den Bakker H.C."/>
            <person name="Tsai Y.-C."/>
            <person name="Martin N."/>
            <person name="Korlach J."/>
            <person name="Wiedmann M."/>
        </authorList>
    </citation>
    <scope>NUCLEOTIDE SEQUENCE [LARGE SCALE GENOMIC DNA]</scope>
    <source>
        <strain evidence="6 7">DSM 1735</strain>
    </source>
</reference>
<keyword evidence="7" id="KW-1185">Reference proteome</keyword>
<evidence type="ECO:0000313" key="6">
    <source>
        <dbReference type="EMBL" id="AIQ13653.1"/>
    </source>
</evidence>
<organism evidence="6 7">
    <name type="scientific">Paenibacillus durus</name>
    <name type="common">Paenibacillus azotofixans</name>
    <dbReference type="NCBI Taxonomy" id="44251"/>
    <lineage>
        <taxon>Bacteria</taxon>
        <taxon>Bacillati</taxon>
        <taxon>Bacillota</taxon>
        <taxon>Bacilli</taxon>
        <taxon>Bacillales</taxon>
        <taxon>Paenibacillaceae</taxon>
        <taxon>Paenibacillus</taxon>
    </lineage>
</organism>
<evidence type="ECO:0008006" key="8">
    <source>
        <dbReference type="Google" id="ProtNLM"/>
    </source>
</evidence>